<reference evidence="3 4" key="1">
    <citation type="submission" date="2018-03" db="EMBL/GenBank/DDBJ databases">
        <title>The uncultured portion of the human microbiome is neutrally assembled.</title>
        <authorList>
            <person name="Jeraldo P."/>
            <person name="Boardman L."/>
            <person name="White B.A."/>
            <person name="Nelson H."/>
            <person name="Goldenfeld N."/>
            <person name="Chia N."/>
        </authorList>
    </citation>
    <scope>NUCLEOTIDE SEQUENCE [LARGE SCALE GENOMIC DNA]</scope>
    <source>
        <strain evidence="3">CIM:MAG 903</strain>
    </source>
</reference>
<feature type="domain" description="Terminase large subunit gp17-like C-terminal" evidence="2">
    <location>
        <begin position="357"/>
        <end position="517"/>
    </location>
</feature>
<dbReference type="EMBL" id="QAMZ01000041">
    <property type="protein sequence ID" value="PWL53202.1"/>
    <property type="molecule type" value="Genomic_DNA"/>
</dbReference>
<dbReference type="AlphaFoldDB" id="A0A316M3W9"/>
<evidence type="ECO:0000313" key="3">
    <source>
        <dbReference type="EMBL" id="PWL53202.1"/>
    </source>
</evidence>
<dbReference type="Pfam" id="PF17289">
    <property type="entry name" value="Terminase_6C"/>
    <property type="match status" value="1"/>
</dbReference>
<comment type="caution">
    <text evidence="3">The sequence shown here is derived from an EMBL/GenBank/DDBJ whole genome shotgun (WGS) entry which is preliminary data.</text>
</comment>
<evidence type="ECO:0000259" key="2">
    <source>
        <dbReference type="Pfam" id="PF17289"/>
    </source>
</evidence>
<gene>
    <name evidence="3" type="ORF">DBY38_08535</name>
</gene>
<dbReference type="Gene3D" id="3.30.420.240">
    <property type="match status" value="1"/>
</dbReference>
<dbReference type="Proteomes" id="UP000246114">
    <property type="component" value="Unassembled WGS sequence"/>
</dbReference>
<dbReference type="Gene3D" id="3.40.50.300">
    <property type="entry name" value="P-loop containing nucleotide triphosphate hydrolases"/>
    <property type="match status" value="1"/>
</dbReference>
<keyword evidence="1" id="KW-1188">Viral release from host cell</keyword>
<sequence>MAYKGNAKELNNKEATFKKVWNNPYLFTKNFMKITDKTGNTVPFMWNKMQKDFVENIDTYNIILKARQGGMSVCINSLALYYAITEPNCSCLMLSHSEESTRAIFNKLKAIYNTIPSVFKPKLLRNNRQELAFSNGSIITCKTMGKKDVGRGNTLKLIHISEFAFVGEQAERQLLSLEQSLRPDGHLIIETTANGLNYFHNLYTKSKNKENAYKSFFYNYIDTACMFEEEHKKYWDIFKSINNKEFSLDDLDDEEKELIKIDGMNLKILCWRRLKIQNNGLDQFNQEFPLTFNLAFITTGASIFSNKCIDERYKYLLTLKEKYIPKNKIQLSQGLSKYYGKSLFIYESPKSGERYYIGVDSSEGLKQDYSACIVLDKYGKEVCMFKNNSIKPYKFAEFVNNLGRFYNNAYLIVEKASGGHSVIERLRYDYKYLNMSKFKTYDQLGKTIIQIGFDTNAKTKGIIINDFVELFETKQILINSIEVLEEMKVFVADDRGSMNAMRGYHDDLVMAFALAISGLKSGKWYKM</sequence>
<name>A0A316M3W9_9CLOT</name>
<proteinExistence type="predicted"/>
<organism evidence="3 4">
    <name type="scientific">Clostridium cadaveris</name>
    <dbReference type="NCBI Taxonomy" id="1529"/>
    <lineage>
        <taxon>Bacteria</taxon>
        <taxon>Bacillati</taxon>
        <taxon>Bacillota</taxon>
        <taxon>Clostridia</taxon>
        <taxon>Eubacteriales</taxon>
        <taxon>Clostridiaceae</taxon>
        <taxon>Clostridium</taxon>
    </lineage>
</organism>
<dbReference type="InterPro" id="IPR027417">
    <property type="entry name" value="P-loop_NTPase"/>
</dbReference>
<evidence type="ECO:0000256" key="1">
    <source>
        <dbReference type="ARBA" id="ARBA00022612"/>
    </source>
</evidence>
<protein>
    <recommendedName>
        <fullName evidence="2">Terminase large subunit gp17-like C-terminal domain-containing protein</fullName>
    </recommendedName>
</protein>
<evidence type="ECO:0000313" key="4">
    <source>
        <dbReference type="Proteomes" id="UP000246114"/>
    </source>
</evidence>
<accession>A0A316M3W9</accession>
<dbReference type="InterPro" id="IPR035421">
    <property type="entry name" value="Terminase_6C"/>
</dbReference>